<evidence type="ECO:0000313" key="10">
    <source>
        <dbReference type="EMBL" id="MET4562305.1"/>
    </source>
</evidence>
<dbReference type="InterPro" id="IPR046953">
    <property type="entry name" value="Spore_GerAC-like_C"/>
</dbReference>
<dbReference type="Gene3D" id="3.30.300.210">
    <property type="entry name" value="Nutrient germinant receptor protein C, domain 3"/>
    <property type="match status" value="1"/>
</dbReference>
<evidence type="ECO:0000256" key="6">
    <source>
        <dbReference type="ARBA" id="ARBA00023139"/>
    </source>
</evidence>
<keyword evidence="4" id="KW-0732">Signal</keyword>
<comment type="similarity">
    <text evidence="2">Belongs to the GerABKC lipoprotein family.</text>
</comment>
<dbReference type="InterPro" id="IPR057336">
    <property type="entry name" value="GerAC_N"/>
</dbReference>
<dbReference type="PROSITE" id="PS51257">
    <property type="entry name" value="PROKAR_LIPOPROTEIN"/>
    <property type="match status" value="1"/>
</dbReference>
<evidence type="ECO:0000256" key="5">
    <source>
        <dbReference type="ARBA" id="ARBA00023136"/>
    </source>
</evidence>
<evidence type="ECO:0000256" key="2">
    <source>
        <dbReference type="ARBA" id="ARBA00007886"/>
    </source>
</evidence>
<name>A0ABV2PMW9_9BACI</name>
<protein>
    <submittedName>
        <fullName evidence="10">Ger(X)C family germination protein</fullName>
    </submittedName>
</protein>
<keyword evidence="11" id="KW-1185">Reference proteome</keyword>
<keyword evidence="6" id="KW-0564">Palmitate</keyword>
<evidence type="ECO:0000256" key="3">
    <source>
        <dbReference type="ARBA" id="ARBA00022544"/>
    </source>
</evidence>
<dbReference type="PANTHER" id="PTHR35789">
    <property type="entry name" value="SPORE GERMINATION PROTEIN B3"/>
    <property type="match status" value="1"/>
</dbReference>
<keyword evidence="7" id="KW-0449">Lipoprotein</keyword>
<organism evidence="10 11">
    <name type="scientific">Lysinibacillus parviboronicapiens</name>
    <dbReference type="NCBI Taxonomy" id="436516"/>
    <lineage>
        <taxon>Bacteria</taxon>
        <taxon>Bacillati</taxon>
        <taxon>Bacillota</taxon>
        <taxon>Bacilli</taxon>
        <taxon>Bacillales</taxon>
        <taxon>Bacillaceae</taxon>
        <taxon>Lysinibacillus</taxon>
    </lineage>
</organism>
<dbReference type="Pfam" id="PF25198">
    <property type="entry name" value="Spore_GerAC_N"/>
    <property type="match status" value="1"/>
</dbReference>
<feature type="domain" description="Spore germination protein N-terminal" evidence="9">
    <location>
        <begin position="20"/>
        <end position="184"/>
    </location>
</feature>
<dbReference type="Proteomes" id="UP001549363">
    <property type="component" value="Unassembled WGS sequence"/>
</dbReference>
<dbReference type="InterPro" id="IPR008844">
    <property type="entry name" value="Spore_GerAC-like"/>
</dbReference>
<evidence type="ECO:0000313" key="11">
    <source>
        <dbReference type="Proteomes" id="UP001549363"/>
    </source>
</evidence>
<dbReference type="EMBL" id="JBEPSB010000019">
    <property type="protein sequence ID" value="MET4562305.1"/>
    <property type="molecule type" value="Genomic_DNA"/>
</dbReference>
<dbReference type="NCBIfam" id="TIGR02887">
    <property type="entry name" value="spore_ger_x_C"/>
    <property type="match status" value="1"/>
</dbReference>
<reference evidence="10 11" key="1">
    <citation type="submission" date="2024-06" db="EMBL/GenBank/DDBJ databases">
        <title>Sorghum-associated microbial communities from plants grown in Nebraska, USA.</title>
        <authorList>
            <person name="Schachtman D."/>
        </authorList>
    </citation>
    <scope>NUCLEOTIDE SEQUENCE [LARGE SCALE GENOMIC DNA]</scope>
    <source>
        <strain evidence="10 11">736</strain>
    </source>
</reference>
<dbReference type="RefSeq" id="WP_107950724.1">
    <property type="nucleotide sequence ID" value="NZ_CP073713.1"/>
</dbReference>
<accession>A0ABV2PMW9</accession>
<gene>
    <name evidence="10" type="ORF">ABIA69_003495</name>
</gene>
<feature type="domain" description="Spore germination GerAC-like C-terminal" evidence="8">
    <location>
        <begin position="195"/>
        <end position="356"/>
    </location>
</feature>
<dbReference type="PANTHER" id="PTHR35789:SF1">
    <property type="entry name" value="SPORE GERMINATION PROTEIN B3"/>
    <property type="match status" value="1"/>
</dbReference>
<sequence length="359" mass="41037">MYRKGILVLVVVLLAGCWDERLYKNSSVVTLVGVNGTIGDYTGYYAYPKTTANQNEIMIIESTGLSPRDVRNKTNLKIEQTLDLSELSAILVSNDTVKAPLYDILDIYFRDPQNPITIKIAITEGEVKPYMEITKNLADSAGGYYQRFIESSEENTIYPKLDLQTVGSMLFDNAIDIALPYIKMNEEENRAEAAGVALFSGQTFTGKVLDPKQSLIMLLLMKQASKQARLTYMFHLDGNEIPVTSEVIHVKRKWTVNEQLKTIKMDYTIEIEVDEFSHDKLYKDYILEDVQTMIQNKVQADFEEVLKILQEQKSDTLGIGRHIRSYHPKMFKEDWHEQFATLSLEPKVKVKVIRTGVLR</sequence>
<evidence type="ECO:0000259" key="9">
    <source>
        <dbReference type="Pfam" id="PF25198"/>
    </source>
</evidence>
<evidence type="ECO:0000256" key="1">
    <source>
        <dbReference type="ARBA" id="ARBA00004635"/>
    </source>
</evidence>
<evidence type="ECO:0000256" key="4">
    <source>
        <dbReference type="ARBA" id="ARBA00022729"/>
    </source>
</evidence>
<proteinExistence type="inferred from homology"/>
<evidence type="ECO:0000259" key="8">
    <source>
        <dbReference type="Pfam" id="PF05504"/>
    </source>
</evidence>
<keyword evidence="3" id="KW-0309">Germination</keyword>
<comment type="caution">
    <text evidence="10">The sequence shown here is derived from an EMBL/GenBank/DDBJ whole genome shotgun (WGS) entry which is preliminary data.</text>
</comment>
<dbReference type="Pfam" id="PF05504">
    <property type="entry name" value="Spore_GerAC"/>
    <property type="match status" value="1"/>
</dbReference>
<comment type="subcellular location">
    <subcellularLocation>
        <location evidence="1">Membrane</location>
        <topology evidence="1">Lipid-anchor</topology>
    </subcellularLocation>
</comment>
<evidence type="ECO:0000256" key="7">
    <source>
        <dbReference type="ARBA" id="ARBA00023288"/>
    </source>
</evidence>
<keyword evidence="5" id="KW-0472">Membrane</keyword>
<dbReference type="InterPro" id="IPR038501">
    <property type="entry name" value="Spore_GerAC_C_sf"/>
</dbReference>